<reference evidence="1" key="2">
    <citation type="submission" date="2020-11" db="EMBL/GenBank/DDBJ databases">
        <authorList>
            <person name="Cecchin M."/>
            <person name="Marcolungo L."/>
            <person name="Rossato M."/>
            <person name="Girolomoni L."/>
            <person name="Cosentino E."/>
            <person name="Cuine S."/>
            <person name="Li-Beisson Y."/>
            <person name="Delledonne M."/>
            <person name="Ballottari M."/>
        </authorList>
    </citation>
    <scope>NUCLEOTIDE SEQUENCE</scope>
    <source>
        <strain evidence="1">211/11P</strain>
        <tissue evidence="1">Whole cell</tissue>
    </source>
</reference>
<dbReference type="OrthoDB" id="529205at2759"/>
<sequence length="115" mass="12593">MLSFLAVSACRAARSSTLVPALSRQARCYGVGSHMSDNNPEILEKEKDKHLKGKTVPHIKEVPGWNAHLASDAEAVVKAERESADSSVEEMQKHTVEVLKDEAEADEEHARTKTA</sequence>
<organism evidence="1 2">
    <name type="scientific">Chlorella vulgaris</name>
    <name type="common">Green alga</name>
    <dbReference type="NCBI Taxonomy" id="3077"/>
    <lineage>
        <taxon>Eukaryota</taxon>
        <taxon>Viridiplantae</taxon>
        <taxon>Chlorophyta</taxon>
        <taxon>core chlorophytes</taxon>
        <taxon>Trebouxiophyceae</taxon>
        <taxon>Chlorellales</taxon>
        <taxon>Chlorellaceae</taxon>
        <taxon>Chlorella clade</taxon>
        <taxon>Chlorella</taxon>
    </lineage>
</organism>
<dbReference type="AlphaFoldDB" id="A0A9D4YZ09"/>
<name>A0A9D4YZ09_CHLVU</name>
<protein>
    <submittedName>
        <fullName evidence="1">Uncharacterized protein</fullName>
    </submittedName>
</protein>
<proteinExistence type="predicted"/>
<dbReference type="Proteomes" id="UP001055712">
    <property type="component" value="Unassembled WGS sequence"/>
</dbReference>
<dbReference type="EMBL" id="SIDB01000004">
    <property type="protein sequence ID" value="KAI3433699.1"/>
    <property type="molecule type" value="Genomic_DNA"/>
</dbReference>
<gene>
    <name evidence="1" type="ORF">D9Q98_003508</name>
</gene>
<accession>A0A9D4YZ09</accession>
<keyword evidence="2" id="KW-1185">Reference proteome</keyword>
<comment type="caution">
    <text evidence="1">The sequence shown here is derived from an EMBL/GenBank/DDBJ whole genome shotgun (WGS) entry which is preliminary data.</text>
</comment>
<evidence type="ECO:0000313" key="2">
    <source>
        <dbReference type="Proteomes" id="UP001055712"/>
    </source>
</evidence>
<reference evidence="1" key="1">
    <citation type="journal article" date="2019" name="Plant J.">
        <title>Chlorella vulgaris genome assembly and annotation reveals the molecular basis for metabolic acclimation to high light conditions.</title>
        <authorList>
            <person name="Cecchin M."/>
            <person name="Marcolungo L."/>
            <person name="Rossato M."/>
            <person name="Girolomoni L."/>
            <person name="Cosentino E."/>
            <person name="Cuine S."/>
            <person name="Li-Beisson Y."/>
            <person name="Delledonne M."/>
            <person name="Ballottari M."/>
        </authorList>
    </citation>
    <scope>NUCLEOTIDE SEQUENCE</scope>
    <source>
        <strain evidence="1">211/11P</strain>
    </source>
</reference>
<evidence type="ECO:0000313" key="1">
    <source>
        <dbReference type="EMBL" id="KAI3433699.1"/>
    </source>
</evidence>